<dbReference type="GO" id="GO:0005739">
    <property type="term" value="C:mitochondrion"/>
    <property type="evidence" value="ECO:0007669"/>
    <property type="project" value="TreeGrafter"/>
</dbReference>
<dbReference type="Ensembl" id="ENSEBUT00000020060.1">
    <property type="protein sequence ID" value="ENSEBUP00000019484.1"/>
    <property type="gene ID" value="ENSEBUG00000012105.1"/>
</dbReference>
<dbReference type="GO" id="GO:0004315">
    <property type="term" value="F:3-oxoacyl-[acyl-carrier-protein] synthase activity"/>
    <property type="evidence" value="ECO:0007669"/>
    <property type="project" value="UniProtKB-EC"/>
</dbReference>
<keyword evidence="3 4" id="KW-0808">Transferase</keyword>
<organism evidence="8 9">
    <name type="scientific">Eptatretus burgeri</name>
    <name type="common">Inshore hagfish</name>
    <dbReference type="NCBI Taxonomy" id="7764"/>
    <lineage>
        <taxon>Eukaryota</taxon>
        <taxon>Metazoa</taxon>
        <taxon>Chordata</taxon>
        <taxon>Craniata</taxon>
        <taxon>Vertebrata</taxon>
        <taxon>Cyclostomata</taxon>
        <taxon>Myxini</taxon>
        <taxon>Myxiniformes</taxon>
        <taxon>Myxinidae</taxon>
        <taxon>Eptatretinae</taxon>
        <taxon>Eptatretus</taxon>
    </lineage>
</organism>
<feature type="chain" id="PRO_5034224737" description="beta-ketoacyl-[acyl-carrier-protein] synthase I" evidence="6">
    <location>
        <begin position="25"/>
        <end position="475"/>
    </location>
</feature>
<dbReference type="Pfam" id="PF00109">
    <property type="entry name" value="ketoacyl-synt"/>
    <property type="match status" value="1"/>
</dbReference>
<evidence type="ECO:0000256" key="2">
    <source>
        <dbReference type="ARBA" id="ARBA00013191"/>
    </source>
</evidence>
<dbReference type="EC" id="2.3.1.41" evidence="2"/>
<dbReference type="Pfam" id="PF02801">
    <property type="entry name" value="Ketoacyl-synt_C"/>
    <property type="match status" value="1"/>
</dbReference>
<evidence type="ECO:0000259" key="7">
    <source>
        <dbReference type="PROSITE" id="PS52004"/>
    </source>
</evidence>
<dbReference type="CDD" id="cd00834">
    <property type="entry name" value="KAS_I_II"/>
    <property type="match status" value="1"/>
</dbReference>
<comment type="similarity">
    <text evidence="1 4">Belongs to the thiolase-like superfamily. Beta-ketoacyl-ACP synthases family.</text>
</comment>
<evidence type="ECO:0000313" key="9">
    <source>
        <dbReference type="Proteomes" id="UP000694388"/>
    </source>
</evidence>
<dbReference type="GeneTree" id="ENSGT00940000157768"/>
<evidence type="ECO:0000256" key="3">
    <source>
        <dbReference type="ARBA" id="ARBA00022679"/>
    </source>
</evidence>
<feature type="domain" description="Ketosynthase family 3 (KS3)" evidence="7">
    <location>
        <begin position="37"/>
        <end position="472"/>
    </location>
</feature>
<dbReference type="PANTHER" id="PTHR11712">
    <property type="entry name" value="POLYKETIDE SYNTHASE-RELATED"/>
    <property type="match status" value="1"/>
</dbReference>
<keyword evidence="9" id="KW-1185">Reference proteome</keyword>
<dbReference type="PROSITE" id="PS52004">
    <property type="entry name" value="KS3_2"/>
    <property type="match status" value="1"/>
</dbReference>
<dbReference type="InterPro" id="IPR014030">
    <property type="entry name" value="Ketoacyl_synth_N"/>
</dbReference>
<evidence type="ECO:0000256" key="1">
    <source>
        <dbReference type="ARBA" id="ARBA00008467"/>
    </source>
</evidence>
<evidence type="ECO:0000256" key="5">
    <source>
        <dbReference type="SAM" id="MobiDB-lite"/>
    </source>
</evidence>
<dbReference type="Gene3D" id="3.40.47.10">
    <property type="match status" value="2"/>
</dbReference>
<sequence>MAMPQIFPHRRLLWWFCRLTTRLGVGTCCRSNLHGKPRRVMITGLGAISPLGVGAEHAWHRLLRGETGFNTLDGELFSGLHCRVAALVPRGDGPGLFNERAAISSGEARATSPAAAMALCAADLALTDAGWTPETDAERCTTGSEPPTFQSQSGRFTRYTTESGVALGTGMVDLEEIVETGITLRNKGHRRVSPFFIPRILANMPAGLVSVRYGLKGPNHAAATACASSSHAVGDAARLIRSGDANAMLAGGTEASISPLGMAGFERARALSSVGLARPFHAERDGFIMGEGAAVLLLEELECAQRRGARMYAEILGYGLSGDACHITAPSPDGDGAYRCMAAALRDADMPESAVGYVNAHATGTPLGDAAENSAIERLFGPHAPHVAISSTKGATGHLLGAAGALEILFTALACAHGIVPPTANLDRVDPAFRLNYVPLQAQDWPGNVSKRVALSNSFGFGGTNAALCLTSVDF</sequence>
<evidence type="ECO:0000256" key="6">
    <source>
        <dbReference type="SAM" id="SignalP"/>
    </source>
</evidence>
<dbReference type="GO" id="GO:0006633">
    <property type="term" value="P:fatty acid biosynthetic process"/>
    <property type="evidence" value="ECO:0007669"/>
    <property type="project" value="InterPro"/>
</dbReference>
<evidence type="ECO:0000256" key="4">
    <source>
        <dbReference type="RuleBase" id="RU003694"/>
    </source>
</evidence>
<dbReference type="FunFam" id="3.40.47.10:FF:000015">
    <property type="entry name" value="3-oxoacyl-[acyl-carrier-protein] synthase, mitochondrial"/>
    <property type="match status" value="1"/>
</dbReference>
<evidence type="ECO:0000313" key="8">
    <source>
        <dbReference type="Ensembl" id="ENSEBUP00000019484.1"/>
    </source>
</evidence>
<proteinExistence type="inferred from homology"/>
<dbReference type="NCBIfam" id="NF005589">
    <property type="entry name" value="PRK07314.1"/>
    <property type="match status" value="1"/>
</dbReference>
<dbReference type="PROSITE" id="PS00606">
    <property type="entry name" value="KS3_1"/>
    <property type="match status" value="1"/>
</dbReference>
<feature type="compositionally biased region" description="Polar residues" evidence="5">
    <location>
        <begin position="141"/>
        <end position="155"/>
    </location>
</feature>
<feature type="signal peptide" evidence="6">
    <location>
        <begin position="1"/>
        <end position="24"/>
    </location>
</feature>
<dbReference type="InterPro" id="IPR014031">
    <property type="entry name" value="Ketoacyl_synth_C"/>
</dbReference>
<name>A0A8C4QTG3_EPTBU</name>
<dbReference type="SMART" id="SM00825">
    <property type="entry name" value="PKS_KS"/>
    <property type="match status" value="1"/>
</dbReference>
<keyword evidence="6" id="KW-0732">Signal</keyword>
<reference evidence="8" key="1">
    <citation type="submission" date="2025-08" db="UniProtKB">
        <authorList>
            <consortium name="Ensembl"/>
        </authorList>
    </citation>
    <scope>IDENTIFICATION</scope>
</reference>
<dbReference type="InterPro" id="IPR000794">
    <property type="entry name" value="Beta-ketoacyl_synthase"/>
</dbReference>
<accession>A0A8C4QTG3</accession>
<dbReference type="PANTHER" id="PTHR11712:SF336">
    <property type="entry name" value="3-OXOACYL-[ACYL-CARRIER-PROTEIN] SYNTHASE, MITOCHONDRIAL"/>
    <property type="match status" value="1"/>
</dbReference>
<dbReference type="SUPFAM" id="SSF53901">
    <property type="entry name" value="Thiolase-like"/>
    <property type="match status" value="2"/>
</dbReference>
<feature type="region of interest" description="Disordered" evidence="5">
    <location>
        <begin position="134"/>
        <end position="155"/>
    </location>
</feature>
<dbReference type="InterPro" id="IPR018201">
    <property type="entry name" value="Ketoacyl_synth_AS"/>
</dbReference>
<dbReference type="InterPro" id="IPR016039">
    <property type="entry name" value="Thiolase-like"/>
</dbReference>
<protein>
    <recommendedName>
        <fullName evidence="2">beta-ketoacyl-[acyl-carrier-protein] synthase I</fullName>
        <ecNumber evidence="2">2.3.1.41</ecNumber>
    </recommendedName>
</protein>
<dbReference type="Proteomes" id="UP000694388">
    <property type="component" value="Unplaced"/>
</dbReference>
<dbReference type="InterPro" id="IPR020841">
    <property type="entry name" value="PKS_Beta-ketoAc_synthase_dom"/>
</dbReference>
<dbReference type="AlphaFoldDB" id="A0A8C4QTG3"/>
<reference evidence="8" key="2">
    <citation type="submission" date="2025-09" db="UniProtKB">
        <authorList>
            <consortium name="Ensembl"/>
        </authorList>
    </citation>
    <scope>IDENTIFICATION</scope>
</reference>